<sequence>MTEAGSTIRARVPVIDRQGARSDKAAEHSEYVFRARSLTKTFGHVKAITDVSIDLKRGEVLALFGDNGAGKSTVTKMLCGVYTPDSGEIEINGTTVAMRSTRDAERHGVTVVHQDLALAPHLSVLENMFLGHEILRRGILGSFGVLSRSDMATRSNEALQRLSITLPSLSVAVQNLSGGQRQAVAVARASMWSRSGILMDEPTAALGTIQSDIVCTLIRDTANSGAGVMVISHDIPRILEIADRIVVLRHGGVALNEPVGGLQRRDIVAAMVGLSTNTAGEGEKK</sequence>
<dbReference type="InterPro" id="IPR017871">
    <property type="entry name" value="ABC_transporter-like_CS"/>
</dbReference>
<dbReference type="SUPFAM" id="SSF52540">
    <property type="entry name" value="P-loop containing nucleoside triphosphate hydrolases"/>
    <property type="match status" value="1"/>
</dbReference>
<dbReference type="PROSITE" id="PS00211">
    <property type="entry name" value="ABC_TRANSPORTER_1"/>
    <property type="match status" value="1"/>
</dbReference>
<organism evidence="4 5">
    <name type="scientific">Candidatus Lumbricidiphila eiseniae</name>
    <dbReference type="NCBI Taxonomy" id="1969409"/>
    <lineage>
        <taxon>Bacteria</taxon>
        <taxon>Bacillati</taxon>
        <taxon>Actinomycetota</taxon>
        <taxon>Actinomycetes</taxon>
        <taxon>Micrococcales</taxon>
        <taxon>Microbacteriaceae</taxon>
        <taxon>Candidatus Lumbricidiphila</taxon>
    </lineage>
</organism>
<dbReference type="EMBL" id="NAEP01000028">
    <property type="protein sequence ID" value="PDQ35805.1"/>
    <property type="molecule type" value="Genomic_DNA"/>
</dbReference>
<dbReference type="GO" id="GO:0016887">
    <property type="term" value="F:ATP hydrolysis activity"/>
    <property type="evidence" value="ECO:0007669"/>
    <property type="project" value="InterPro"/>
</dbReference>
<protein>
    <recommendedName>
        <fullName evidence="3">ABC transporter domain-containing protein</fullName>
    </recommendedName>
</protein>
<evidence type="ECO:0000259" key="3">
    <source>
        <dbReference type="PROSITE" id="PS50893"/>
    </source>
</evidence>
<gene>
    <name evidence="4" type="ORF">B5766_04965</name>
</gene>
<dbReference type="AlphaFoldDB" id="A0A2A6FSE1"/>
<dbReference type="PANTHER" id="PTHR43790">
    <property type="entry name" value="CARBOHYDRATE TRANSPORT ATP-BINDING PROTEIN MG119-RELATED"/>
    <property type="match status" value="1"/>
</dbReference>
<comment type="caution">
    <text evidence="4">The sequence shown here is derived from an EMBL/GenBank/DDBJ whole genome shotgun (WGS) entry which is preliminary data.</text>
</comment>
<evidence type="ECO:0000256" key="2">
    <source>
        <dbReference type="ARBA" id="ARBA00022840"/>
    </source>
</evidence>
<reference evidence="5" key="1">
    <citation type="submission" date="2017-03" db="EMBL/GenBank/DDBJ databases">
        <authorList>
            <person name="Lund M.B."/>
        </authorList>
    </citation>
    <scope>NUCLEOTIDE SEQUENCE [LARGE SCALE GENOMIC DNA]</scope>
</reference>
<dbReference type="Proteomes" id="UP000219994">
    <property type="component" value="Unassembled WGS sequence"/>
</dbReference>
<dbReference type="SMART" id="SM00382">
    <property type="entry name" value="AAA"/>
    <property type="match status" value="1"/>
</dbReference>
<keyword evidence="1" id="KW-0547">Nucleotide-binding</keyword>
<dbReference type="CDD" id="cd03216">
    <property type="entry name" value="ABC_Carb_Monos_I"/>
    <property type="match status" value="1"/>
</dbReference>
<dbReference type="GO" id="GO:0005524">
    <property type="term" value="F:ATP binding"/>
    <property type="evidence" value="ECO:0007669"/>
    <property type="project" value="UniProtKB-KW"/>
</dbReference>
<dbReference type="Pfam" id="PF00005">
    <property type="entry name" value="ABC_tran"/>
    <property type="match status" value="1"/>
</dbReference>
<dbReference type="InterPro" id="IPR050107">
    <property type="entry name" value="ABC_carbohydrate_import_ATPase"/>
</dbReference>
<evidence type="ECO:0000313" key="4">
    <source>
        <dbReference type="EMBL" id="PDQ35805.1"/>
    </source>
</evidence>
<dbReference type="InterPro" id="IPR003439">
    <property type="entry name" value="ABC_transporter-like_ATP-bd"/>
</dbReference>
<dbReference type="InterPro" id="IPR003593">
    <property type="entry name" value="AAA+_ATPase"/>
</dbReference>
<name>A0A2A6FSE1_9MICO</name>
<feature type="domain" description="ABC transporter" evidence="3">
    <location>
        <begin position="33"/>
        <end position="275"/>
    </location>
</feature>
<accession>A0A2A6FSE1</accession>
<evidence type="ECO:0000313" key="5">
    <source>
        <dbReference type="Proteomes" id="UP000219994"/>
    </source>
</evidence>
<dbReference type="Gene3D" id="3.40.50.300">
    <property type="entry name" value="P-loop containing nucleotide triphosphate hydrolases"/>
    <property type="match status" value="1"/>
</dbReference>
<keyword evidence="2" id="KW-0067">ATP-binding</keyword>
<evidence type="ECO:0000256" key="1">
    <source>
        <dbReference type="ARBA" id="ARBA00022741"/>
    </source>
</evidence>
<dbReference type="InterPro" id="IPR027417">
    <property type="entry name" value="P-loop_NTPase"/>
</dbReference>
<proteinExistence type="predicted"/>
<dbReference type="PANTHER" id="PTHR43790:SF8">
    <property type="entry name" value="SUGAR ABC TRANSPORTER ATP-BINDING PROTEIN"/>
    <property type="match status" value="1"/>
</dbReference>
<dbReference type="PROSITE" id="PS50893">
    <property type="entry name" value="ABC_TRANSPORTER_2"/>
    <property type="match status" value="1"/>
</dbReference>